<comment type="cofactor">
    <cofactor evidence="1 7">
        <name>FAD</name>
        <dbReference type="ChEBI" id="CHEBI:57692"/>
    </cofactor>
</comment>
<dbReference type="PROSITE" id="PS51324">
    <property type="entry name" value="ERV_ALR"/>
    <property type="match status" value="1"/>
</dbReference>
<dbReference type="InterPro" id="IPR036774">
    <property type="entry name" value="ERV/ALR_sulphydryl_oxid_sf"/>
</dbReference>
<evidence type="ECO:0000256" key="1">
    <source>
        <dbReference type="ARBA" id="ARBA00001974"/>
    </source>
</evidence>
<evidence type="ECO:0000259" key="8">
    <source>
        <dbReference type="PROSITE" id="PS51324"/>
    </source>
</evidence>
<accession>A0A3G5A729</accession>
<evidence type="ECO:0000256" key="6">
    <source>
        <dbReference type="ARBA" id="ARBA00048864"/>
    </source>
</evidence>
<reference evidence="9" key="1">
    <citation type="submission" date="2018-10" db="EMBL/GenBank/DDBJ databases">
        <title>Hidden diversity of soil giant viruses.</title>
        <authorList>
            <person name="Schulz F."/>
            <person name="Alteio L."/>
            <person name="Goudeau D."/>
            <person name="Ryan E.M."/>
            <person name="Malmstrom R.R."/>
            <person name="Blanchard J."/>
            <person name="Woyke T."/>
        </authorList>
    </citation>
    <scope>NUCLEOTIDE SEQUENCE</scope>
    <source>
        <strain evidence="9">HAV1</strain>
    </source>
</reference>
<dbReference type="InterPro" id="IPR017905">
    <property type="entry name" value="ERV/ALR_sulphydryl_oxidase"/>
</dbReference>
<evidence type="ECO:0000313" key="9">
    <source>
        <dbReference type="EMBL" id="AYV81653.1"/>
    </source>
</evidence>
<keyword evidence="2 7" id="KW-0285">Flavoprotein</keyword>
<keyword evidence="5" id="KW-1015">Disulfide bond</keyword>
<evidence type="ECO:0000256" key="3">
    <source>
        <dbReference type="ARBA" id="ARBA00022827"/>
    </source>
</evidence>
<dbReference type="PANTHER" id="PTHR12645:SF0">
    <property type="entry name" value="FAD-LINKED SULFHYDRYL OXIDASE ALR"/>
    <property type="match status" value="1"/>
</dbReference>
<proteinExistence type="predicted"/>
<feature type="domain" description="ERV/ALR sulfhydryl oxidase" evidence="8">
    <location>
        <begin position="20"/>
        <end position="123"/>
    </location>
</feature>
<evidence type="ECO:0000256" key="2">
    <source>
        <dbReference type="ARBA" id="ARBA00022630"/>
    </source>
</evidence>
<organism evidence="9">
    <name type="scientific">Harvfovirus sp</name>
    <dbReference type="NCBI Taxonomy" id="2487768"/>
    <lineage>
        <taxon>Viruses</taxon>
        <taxon>Varidnaviria</taxon>
        <taxon>Bamfordvirae</taxon>
        <taxon>Nucleocytoviricota</taxon>
        <taxon>Megaviricetes</taxon>
        <taxon>Imitervirales</taxon>
        <taxon>Mimiviridae</taxon>
        <taxon>Klosneuvirinae</taxon>
    </lineage>
</organism>
<dbReference type="EMBL" id="MK072291">
    <property type="protein sequence ID" value="AYV81653.1"/>
    <property type="molecule type" value="Genomic_DNA"/>
</dbReference>
<evidence type="ECO:0000256" key="5">
    <source>
        <dbReference type="ARBA" id="ARBA00023157"/>
    </source>
</evidence>
<name>A0A3G5A729_9VIRU</name>
<dbReference type="GO" id="GO:0016971">
    <property type="term" value="F:flavin-dependent sulfhydryl oxidase activity"/>
    <property type="evidence" value="ECO:0007669"/>
    <property type="project" value="InterPro"/>
</dbReference>
<keyword evidence="4 7" id="KW-0560">Oxidoreductase</keyword>
<dbReference type="InterPro" id="IPR039799">
    <property type="entry name" value="ALR/ERV"/>
</dbReference>
<sequence>MYLSEENIFSFIIIDTKIYMIDDPTIWGPAMWRDIHKRTLNYPRNPTSEDKREMYEFFMNLPDELRCDLCANNLRHHLRTYQLTYHILSSRKRLCFWCVDLHNLVNQSLGKRELSYEEALQIHLAN</sequence>
<dbReference type="Gene3D" id="1.20.120.310">
    <property type="entry name" value="ERV/ALR sulfhydryl oxidase domain"/>
    <property type="match status" value="1"/>
</dbReference>
<gene>
    <name evidence="9" type="ORF">Harvfovirus49_3</name>
</gene>
<keyword evidence="3 7" id="KW-0274">FAD</keyword>
<dbReference type="SUPFAM" id="SSF69000">
    <property type="entry name" value="FAD-dependent thiol oxidase"/>
    <property type="match status" value="1"/>
</dbReference>
<dbReference type="PANTHER" id="PTHR12645">
    <property type="entry name" value="ALR/ERV"/>
    <property type="match status" value="1"/>
</dbReference>
<evidence type="ECO:0000256" key="4">
    <source>
        <dbReference type="ARBA" id="ARBA00023002"/>
    </source>
</evidence>
<dbReference type="Pfam" id="PF04777">
    <property type="entry name" value="Evr1_Alr"/>
    <property type="match status" value="1"/>
</dbReference>
<dbReference type="GO" id="GO:0050660">
    <property type="term" value="F:flavin adenine dinucleotide binding"/>
    <property type="evidence" value="ECO:0007669"/>
    <property type="project" value="TreeGrafter"/>
</dbReference>
<comment type="catalytic activity">
    <reaction evidence="6 7">
        <text>2 R'C(R)SH + O2 = R'C(R)S-S(R)CR' + H2O2</text>
        <dbReference type="Rhea" id="RHEA:17357"/>
        <dbReference type="ChEBI" id="CHEBI:15379"/>
        <dbReference type="ChEBI" id="CHEBI:16240"/>
        <dbReference type="ChEBI" id="CHEBI:16520"/>
        <dbReference type="ChEBI" id="CHEBI:17412"/>
        <dbReference type="EC" id="1.8.3.2"/>
    </reaction>
</comment>
<evidence type="ECO:0000256" key="7">
    <source>
        <dbReference type="RuleBase" id="RU371123"/>
    </source>
</evidence>
<dbReference type="EC" id="1.8.3.2" evidence="7"/>
<protein>
    <recommendedName>
        <fullName evidence="7">Sulfhydryl oxidase</fullName>
        <ecNumber evidence="7">1.8.3.2</ecNumber>
    </recommendedName>
</protein>